<keyword evidence="4" id="KW-0812">Transmembrane</keyword>
<dbReference type="PANTHER" id="PTHR43884">
    <property type="entry name" value="ACYL-COA DEHYDROGENASE"/>
    <property type="match status" value="1"/>
</dbReference>
<dbReference type="GO" id="GO:0003995">
    <property type="term" value="F:acyl-CoA dehydrogenase activity"/>
    <property type="evidence" value="ECO:0007669"/>
    <property type="project" value="TreeGrafter"/>
</dbReference>
<evidence type="ECO:0000259" key="5">
    <source>
        <dbReference type="Pfam" id="PF00441"/>
    </source>
</evidence>
<dbReference type="Pfam" id="PF02770">
    <property type="entry name" value="Acyl-CoA_dh_M"/>
    <property type="match status" value="1"/>
</dbReference>
<evidence type="ECO:0000256" key="3">
    <source>
        <dbReference type="ARBA" id="ARBA00022827"/>
    </source>
</evidence>
<keyword evidence="3" id="KW-0274">FAD</keyword>
<feature type="non-terminal residue" evidence="7">
    <location>
        <position position="1"/>
    </location>
</feature>
<dbReference type="Pfam" id="PF00441">
    <property type="entry name" value="Acyl-CoA_dh_1"/>
    <property type="match status" value="1"/>
</dbReference>
<dbReference type="InterPro" id="IPR036250">
    <property type="entry name" value="AcylCo_DH-like_C"/>
</dbReference>
<evidence type="ECO:0008006" key="8">
    <source>
        <dbReference type="Google" id="ProtNLM"/>
    </source>
</evidence>
<keyword evidence="4" id="KW-0472">Membrane</keyword>
<proteinExistence type="inferred from homology"/>
<dbReference type="InterPro" id="IPR009100">
    <property type="entry name" value="AcylCoA_DH/oxidase_NM_dom_sf"/>
</dbReference>
<evidence type="ECO:0000256" key="1">
    <source>
        <dbReference type="ARBA" id="ARBA00009347"/>
    </source>
</evidence>
<keyword evidence="4" id="KW-1133">Transmembrane helix</keyword>
<accession>X1DNU7</accession>
<protein>
    <recommendedName>
        <fullName evidence="8">Acyl-CoA oxidase/dehydrogenase middle domain-containing protein</fullName>
    </recommendedName>
</protein>
<gene>
    <name evidence="7" type="ORF">S01H4_57341</name>
</gene>
<dbReference type="AlphaFoldDB" id="X1DNU7"/>
<comment type="caution">
    <text evidence="7">The sequence shown here is derived from an EMBL/GenBank/DDBJ whole genome shotgun (WGS) entry which is preliminary data.</text>
</comment>
<evidence type="ECO:0000313" key="7">
    <source>
        <dbReference type="EMBL" id="GAH06664.1"/>
    </source>
</evidence>
<dbReference type="Gene3D" id="2.40.110.10">
    <property type="entry name" value="Butyryl-CoA Dehydrogenase, subunit A, domain 2"/>
    <property type="match status" value="1"/>
</dbReference>
<evidence type="ECO:0000256" key="2">
    <source>
        <dbReference type="ARBA" id="ARBA00022630"/>
    </source>
</evidence>
<feature type="transmembrane region" description="Helical" evidence="4">
    <location>
        <begin position="12"/>
        <end position="30"/>
    </location>
</feature>
<evidence type="ECO:0000259" key="6">
    <source>
        <dbReference type="Pfam" id="PF02770"/>
    </source>
</evidence>
<dbReference type="PANTHER" id="PTHR43884:SF12">
    <property type="entry name" value="ISOVALERYL-COA DEHYDROGENASE, MITOCHONDRIAL-RELATED"/>
    <property type="match status" value="1"/>
</dbReference>
<dbReference type="SUPFAM" id="SSF56645">
    <property type="entry name" value="Acyl-CoA dehydrogenase NM domain-like"/>
    <property type="match status" value="1"/>
</dbReference>
<dbReference type="InterPro" id="IPR009075">
    <property type="entry name" value="AcylCo_DH/oxidase_C"/>
</dbReference>
<comment type="similarity">
    <text evidence="1">Belongs to the acyl-CoA dehydrogenase family.</text>
</comment>
<name>X1DNU7_9ZZZZ</name>
<dbReference type="EMBL" id="BART01033342">
    <property type="protein sequence ID" value="GAH06664.1"/>
    <property type="molecule type" value="Genomic_DNA"/>
</dbReference>
<sequence length="232" mass="25035">AEELAKVSPGVAVAALAQIDLGLMGLFLFGSDNLKKHYGRAAVRGQTLMCLGNTERQAGSDVAGIQMQARKVKGGWLLNGTKAYVTNGIISDLAVITAVSDPQASRNNRLSMYLVDLHAGGVQRKKLNKQVWIPSDLTRLQFSDVFVSDDHVLGNQGQGLQQVLTIFTYSRVPIAALTLGTAAGAFELALEHAKKRKIFGQTITDFQAKAFEAADFYAKIEAARLMLWKAVG</sequence>
<dbReference type="Gene3D" id="1.20.140.10">
    <property type="entry name" value="Butyryl-CoA Dehydrogenase, subunit A, domain 3"/>
    <property type="match status" value="1"/>
</dbReference>
<reference evidence="7" key="1">
    <citation type="journal article" date="2014" name="Front. Microbiol.">
        <title>High frequency of phylogenetically diverse reductive dehalogenase-homologous genes in deep subseafloor sedimentary metagenomes.</title>
        <authorList>
            <person name="Kawai M."/>
            <person name="Futagami T."/>
            <person name="Toyoda A."/>
            <person name="Takaki Y."/>
            <person name="Nishi S."/>
            <person name="Hori S."/>
            <person name="Arai W."/>
            <person name="Tsubouchi T."/>
            <person name="Morono Y."/>
            <person name="Uchiyama I."/>
            <person name="Ito T."/>
            <person name="Fujiyama A."/>
            <person name="Inagaki F."/>
            <person name="Takami H."/>
        </authorList>
    </citation>
    <scope>NUCLEOTIDE SEQUENCE</scope>
    <source>
        <strain evidence="7">Expedition CK06-06</strain>
    </source>
</reference>
<feature type="non-terminal residue" evidence="7">
    <location>
        <position position="232"/>
    </location>
</feature>
<organism evidence="7">
    <name type="scientific">marine sediment metagenome</name>
    <dbReference type="NCBI Taxonomy" id="412755"/>
    <lineage>
        <taxon>unclassified sequences</taxon>
        <taxon>metagenomes</taxon>
        <taxon>ecological metagenomes</taxon>
    </lineage>
</organism>
<dbReference type="SUPFAM" id="SSF47203">
    <property type="entry name" value="Acyl-CoA dehydrogenase C-terminal domain-like"/>
    <property type="match status" value="1"/>
</dbReference>
<feature type="domain" description="Acyl-CoA dehydrogenase/oxidase C-terminal" evidence="5">
    <location>
        <begin position="157"/>
        <end position="231"/>
    </location>
</feature>
<dbReference type="CDD" id="cd00567">
    <property type="entry name" value="ACAD"/>
    <property type="match status" value="1"/>
</dbReference>
<keyword evidence="2" id="KW-0285">Flavoprotein</keyword>
<dbReference type="InterPro" id="IPR006091">
    <property type="entry name" value="Acyl-CoA_Oxase/DH_mid-dom"/>
</dbReference>
<feature type="domain" description="Acyl-CoA oxidase/dehydrogenase middle" evidence="6">
    <location>
        <begin position="50"/>
        <end position="145"/>
    </location>
</feature>
<dbReference type="InterPro" id="IPR046373">
    <property type="entry name" value="Acyl-CoA_Oxase/DH_mid-dom_sf"/>
</dbReference>
<evidence type="ECO:0000256" key="4">
    <source>
        <dbReference type="SAM" id="Phobius"/>
    </source>
</evidence>